<dbReference type="GO" id="GO:0005886">
    <property type="term" value="C:plasma membrane"/>
    <property type="evidence" value="ECO:0007669"/>
    <property type="project" value="UniProtKB-SubCell"/>
</dbReference>
<feature type="transmembrane region" description="Helical" evidence="8">
    <location>
        <begin position="71"/>
        <end position="90"/>
    </location>
</feature>
<evidence type="ECO:0000256" key="8">
    <source>
        <dbReference type="RuleBase" id="RU363041"/>
    </source>
</evidence>
<protein>
    <recommendedName>
        <fullName evidence="8">Probable membrane transporter protein</fullName>
    </recommendedName>
</protein>
<evidence type="ECO:0000256" key="1">
    <source>
        <dbReference type="ARBA" id="ARBA00004651"/>
    </source>
</evidence>
<dbReference type="RefSeq" id="WP_002700692.1">
    <property type="nucleotide sequence ID" value="NZ_AAWS01000032.1"/>
</dbReference>
<feature type="transmembrane region" description="Helical" evidence="8">
    <location>
        <begin position="226"/>
        <end position="244"/>
    </location>
</feature>
<dbReference type="OrthoDB" id="8421744at2"/>
<dbReference type="Proteomes" id="UP000004095">
    <property type="component" value="Unassembled WGS sequence"/>
</dbReference>
<sequence length="245" mass="26668">MSTGGLIVLMFTAVVASVISSVFGLAGGAILFTVLTWVVSIKEAIPIHSGVQLIGNTSRVLVYIREVRWDIVWRFVLLLVPGAYLGGLFFGYFHPLLLEFLVGAFILATVLIPKPKHQSIHLNVFIGVGFVSSFFGMIVAVTGPFIASFFVFNNVTKEAMVGTKSVCQALTQLSKIIVFSSVMKFDFTSFAFALFLLGFMAVVGTFIGKKIIGKISDKKYNHFNNLLLGGIALSMMLKVILTLVL</sequence>
<keyword evidence="4 8" id="KW-1003">Cell membrane</keyword>
<feature type="transmembrane region" description="Helical" evidence="8">
    <location>
        <begin position="96"/>
        <end position="112"/>
    </location>
</feature>
<keyword evidence="6 8" id="KW-1133">Transmembrane helix</keyword>
<evidence type="ECO:0000256" key="3">
    <source>
        <dbReference type="ARBA" id="ARBA00022448"/>
    </source>
</evidence>
<accession>A1ZSR9</accession>
<feature type="transmembrane region" description="Helical" evidence="8">
    <location>
        <begin position="124"/>
        <end position="152"/>
    </location>
</feature>
<organism evidence="9 10">
    <name type="scientific">Microscilla marina ATCC 23134</name>
    <dbReference type="NCBI Taxonomy" id="313606"/>
    <lineage>
        <taxon>Bacteria</taxon>
        <taxon>Pseudomonadati</taxon>
        <taxon>Bacteroidota</taxon>
        <taxon>Cytophagia</taxon>
        <taxon>Cytophagales</taxon>
        <taxon>Microscillaceae</taxon>
        <taxon>Microscilla</taxon>
    </lineage>
</organism>
<feature type="transmembrane region" description="Helical" evidence="8">
    <location>
        <begin position="187"/>
        <end position="206"/>
    </location>
</feature>
<keyword evidence="10" id="KW-1185">Reference proteome</keyword>
<gene>
    <name evidence="9" type="ORF">M23134_06178</name>
</gene>
<comment type="subcellular location">
    <subcellularLocation>
        <location evidence="1 8">Cell membrane</location>
        <topology evidence="1 8">Multi-pass membrane protein</topology>
    </subcellularLocation>
</comment>
<name>A1ZSR9_MICM2</name>
<dbReference type="PANTHER" id="PTHR30269">
    <property type="entry name" value="TRANSMEMBRANE PROTEIN YFCA"/>
    <property type="match status" value="1"/>
</dbReference>
<comment type="caution">
    <text evidence="9">The sequence shown here is derived from an EMBL/GenBank/DDBJ whole genome shotgun (WGS) entry which is preliminary data.</text>
</comment>
<dbReference type="EMBL" id="AAWS01000032">
    <property type="protein sequence ID" value="EAY26649.1"/>
    <property type="molecule type" value="Genomic_DNA"/>
</dbReference>
<comment type="similarity">
    <text evidence="2 8">Belongs to the 4-toluene sulfonate uptake permease (TSUP) (TC 2.A.102) family.</text>
</comment>
<dbReference type="InterPro" id="IPR002781">
    <property type="entry name" value="TM_pro_TauE-like"/>
</dbReference>
<dbReference type="InterPro" id="IPR052017">
    <property type="entry name" value="TSUP"/>
</dbReference>
<evidence type="ECO:0000313" key="10">
    <source>
        <dbReference type="Proteomes" id="UP000004095"/>
    </source>
</evidence>
<evidence type="ECO:0000313" key="9">
    <source>
        <dbReference type="EMBL" id="EAY26649.1"/>
    </source>
</evidence>
<keyword evidence="3" id="KW-0813">Transport</keyword>
<evidence type="ECO:0000256" key="5">
    <source>
        <dbReference type="ARBA" id="ARBA00022692"/>
    </source>
</evidence>
<reference evidence="9 10" key="1">
    <citation type="submission" date="2007-01" db="EMBL/GenBank/DDBJ databases">
        <authorList>
            <person name="Haygood M."/>
            <person name="Podell S."/>
            <person name="Anderson C."/>
            <person name="Hopkinson B."/>
            <person name="Roe K."/>
            <person name="Barbeau K."/>
            <person name="Gaasterland T."/>
            <person name="Ferriera S."/>
            <person name="Johnson J."/>
            <person name="Kravitz S."/>
            <person name="Beeson K."/>
            <person name="Sutton G."/>
            <person name="Rogers Y.-H."/>
            <person name="Friedman R."/>
            <person name="Frazier M."/>
            <person name="Venter J.C."/>
        </authorList>
    </citation>
    <scope>NUCLEOTIDE SEQUENCE [LARGE SCALE GENOMIC DNA]</scope>
    <source>
        <strain evidence="9 10">ATCC 23134</strain>
    </source>
</reference>
<dbReference type="Pfam" id="PF01925">
    <property type="entry name" value="TauE"/>
    <property type="match status" value="1"/>
</dbReference>
<keyword evidence="5 8" id="KW-0812">Transmembrane</keyword>
<evidence type="ECO:0000256" key="2">
    <source>
        <dbReference type="ARBA" id="ARBA00009142"/>
    </source>
</evidence>
<dbReference type="PANTHER" id="PTHR30269:SF37">
    <property type="entry name" value="MEMBRANE TRANSPORTER PROTEIN"/>
    <property type="match status" value="1"/>
</dbReference>
<feature type="transmembrane region" description="Helical" evidence="8">
    <location>
        <begin position="6"/>
        <end position="39"/>
    </location>
</feature>
<dbReference type="eggNOG" id="COG0730">
    <property type="taxonomic scope" value="Bacteria"/>
</dbReference>
<evidence type="ECO:0000256" key="4">
    <source>
        <dbReference type="ARBA" id="ARBA00022475"/>
    </source>
</evidence>
<keyword evidence="7 8" id="KW-0472">Membrane</keyword>
<evidence type="ECO:0000256" key="7">
    <source>
        <dbReference type="ARBA" id="ARBA00023136"/>
    </source>
</evidence>
<dbReference type="AlphaFoldDB" id="A1ZSR9"/>
<evidence type="ECO:0000256" key="6">
    <source>
        <dbReference type="ARBA" id="ARBA00022989"/>
    </source>
</evidence>
<proteinExistence type="inferred from homology"/>